<reference evidence="10" key="1">
    <citation type="journal article" date="2019" name="Int. J. Syst. Evol. Microbiol.">
        <title>The Global Catalogue of Microorganisms (GCM) 10K type strain sequencing project: providing services to taxonomists for standard genome sequencing and annotation.</title>
        <authorList>
            <consortium name="The Broad Institute Genomics Platform"/>
            <consortium name="The Broad Institute Genome Sequencing Center for Infectious Disease"/>
            <person name="Wu L."/>
            <person name="Ma J."/>
        </authorList>
    </citation>
    <scope>NUCLEOTIDE SEQUENCE [LARGE SCALE GENOMIC DNA]</scope>
    <source>
        <strain evidence="10">CGMCC 1.8860</strain>
    </source>
</reference>
<evidence type="ECO:0000256" key="6">
    <source>
        <dbReference type="ARBA" id="ARBA00048550"/>
    </source>
</evidence>
<dbReference type="SUPFAM" id="SSF52418">
    <property type="entry name" value="Nucleoside phosphorylase/phosphoribosyltransferase catalytic domain"/>
    <property type="match status" value="1"/>
</dbReference>
<dbReference type="NCBIfam" id="TIGR02643">
    <property type="entry name" value="T_phosphoryl"/>
    <property type="match status" value="1"/>
</dbReference>
<dbReference type="Gene3D" id="3.90.1170.30">
    <property type="entry name" value="Pyrimidine nucleoside phosphorylase-like, C-terminal domain"/>
    <property type="match status" value="1"/>
</dbReference>
<evidence type="ECO:0000259" key="8">
    <source>
        <dbReference type="SMART" id="SM00941"/>
    </source>
</evidence>
<dbReference type="InterPro" id="IPR017459">
    <property type="entry name" value="Glycosyl_Trfase_fam3_N_dom"/>
</dbReference>
<accession>A0ABQ2PJL8</accession>
<dbReference type="Proteomes" id="UP000621859">
    <property type="component" value="Unassembled WGS sequence"/>
</dbReference>
<comment type="subunit">
    <text evidence="2 7">Homodimer.</text>
</comment>
<dbReference type="NCBIfam" id="NF004490">
    <property type="entry name" value="PRK05820.1"/>
    <property type="match status" value="1"/>
</dbReference>
<dbReference type="PANTHER" id="PTHR10515">
    <property type="entry name" value="THYMIDINE PHOSPHORYLASE"/>
    <property type="match status" value="1"/>
</dbReference>
<protein>
    <recommendedName>
        <fullName evidence="3 7">Thymidine phosphorylase</fullName>
        <ecNumber evidence="3 7">2.4.2.4</ecNumber>
    </recommendedName>
    <alternativeName>
        <fullName evidence="7">TdRPase</fullName>
    </alternativeName>
</protein>
<dbReference type="PANTHER" id="PTHR10515:SF0">
    <property type="entry name" value="THYMIDINE PHOSPHORYLASE"/>
    <property type="match status" value="1"/>
</dbReference>
<proteinExistence type="inferred from homology"/>
<dbReference type="SUPFAM" id="SSF54680">
    <property type="entry name" value="Pyrimidine nucleoside phosphorylase C-terminal domain"/>
    <property type="match status" value="1"/>
</dbReference>
<dbReference type="InterPro" id="IPR036566">
    <property type="entry name" value="PYNP-like_C_sf"/>
</dbReference>
<dbReference type="InterPro" id="IPR036320">
    <property type="entry name" value="Glycosyl_Trfase_fam3_N_dom_sf"/>
</dbReference>
<evidence type="ECO:0000256" key="1">
    <source>
        <dbReference type="ARBA" id="ARBA00006915"/>
    </source>
</evidence>
<comment type="pathway">
    <text evidence="7">Pyrimidine metabolism; dTMP biosynthesis via salvage pathway; dTMP from thymine: step 1/2.</text>
</comment>
<sequence length="439" mass="46329">MFLPQEIIRKKRDQLTLSTEEISFFVRGVVDRSVSDSQVAALAMAIYFNGMSTDERVALTLAMRDSGRIMEWGNWHLPGPVLDKHSTGGVGDVTSLLLAPMVAACGGFVPMISGRGLGHTGGTLDKLEAIPGYDVSPDLPRLQRIVSETGLAIVGQTSDLAPADKRIYAVRDVTATVESVAMITASILSKKLCAGLQALVMDVKTGSGAFMATQEKARTLARSIVDVGNGAGLKTSALITDMSQSLAPAAGNAVEIRCAIDYLTGKSRPKRLHEVTMALAVQMLVLGGLASNDTEARVKLERSLQTGAAAERFAKMVAAQGGPVDLLEAPDNYLVQSRTQVPVIATQSGYVSAIDCRALGLAVVNLGGGRRLPADRIDFAVGLTELAELGTPVEPGQTLAMVHAHNENSARNAMAEITAAYAITDAPPRLPAVIHEQIH</sequence>
<dbReference type="InterPro" id="IPR000312">
    <property type="entry name" value="Glycosyl_Trfase_fam3"/>
</dbReference>
<evidence type="ECO:0000256" key="5">
    <source>
        <dbReference type="ARBA" id="ARBA00022679"/>
    </source>
</evidence>
<evidence type="ECO:0000256" key="7">
    <source>
        <dbReference type="HAMAP-Rule" id="MF_01628"/>
    </source>
</evidence>
<comment type="function">
    <text evidence="7">The enzymes which catalyze the reversible phosphorolysis of pyrimidine nucleosides are involved in the degradation of these compounds and in their utilization as carbon and energy sources, or in the rescue of pyrimidine bases for nucleotide synthesis.</text>
</comment>
<dbReference type="Gene3D" id="3.40.1030.10">
    <property type="entry name" value="Nucleoside phosphorylase/phosphoribosyltransferase catalytic domain"/>
    <property type="match status" value="1"/>
</dbReference>
<dbReference type="Pfam" id="PF02885">
    <property type="entry name" value="Glycos_trans_3N"/>
    <property type="match status" value="1"/>
</dbReference>
<comment type="similarity">
    <text evidence="1 7">Belongs to the thymidine/pyrimidine-nucleoside phosphorylase family.</text>
</comment>
<dbReference type="Pfam" id="PF00591">
    <property type="entry name" value="Glycos_transf_3"/>
    <property type="match status" value="1"/>
</dbReference>
<dbReference type="PROSITE" id="PS00647">
    <property type="entry name" value="THYMID_PHOSPHORYLASE"/>
    <property type="match status" value="1"/>
</dbReference>
<gene>
    <name evidence="7 9" type="primary">deoA</name>
    <name evidence="9" type="ORF">GCM10010971_14860</name>
</gene>
<comment type="catalytic activity">
    <reaction evidence="6 7">
        <text>thymidine + phosphate = 2-deoxy-alpha-D-ribose 1-phosphate + thymine</text>
        <dbReference type="Rhea" id="RHEA:16037"/>
        <dbReference type="ChEBI" id="CHEBI:17748"/>
        <dbReference type="ChEBI" id="CHEBI:17821"/>
        <dbReference type="ChEBI" id="CHEBI:43474"/>
        <dbReference type="ChEBI" id="CHEBI:57259"/>
        <dbReference type="EC" id="2.4.2.4"/>
    </reaction>
</comment>
<name>A0ABQ2PJL8_9NEIS</name>
<dbReference type="SMART" id="SM00941">
    <property type="entry name" value="PYNP_C"/>
    <property type="match status" value="1"/>
</dbReference>
<organism evidence="9 10">
    <name type="scientific">Silvimonas amylolytica</name>
    <dbReference type="NCBI Taxonomy" id="449663"/>
    <lineage>
        <taxon>Bacteria</taxon>
        <taxon>Pseudomonadati</taxon>
        <taxon>Pseudomonadota</taxon>
        <taxon>Betaproteobacteria</taxon>
        <taxon>Neisseriales</taxon>
        <taxon>Chitinibacteraceae</taxon>
        <taxon>Silvimonas</taxon>
    </lineage>
</organism>
<dbReference type="InterPro" id="IPR013465">
    <property type="entry name" value="Thymidine_Pase"/>
</dbReference>
<dbReference type="InterPro" id="IPR000053">
    <property type="entry name" value="Thymidine/pyrmidine_PPase"/>
</dbReference>
<dbReference type="InterPro" id="IPR035902">
    <property type="entry name" value="Nuc_phospho_transferase"/>
</dbReference>
<dbReference type="PIRSF" id="PIRSF000478">
    <property type="entry name" value="TP_PyNP"/>
    <property type="match status" value="1"/>
</dbReference>
<evidence type="ECO:0000313" key="9">
    <source>
        <dbReference type="EMBL" id="GGP25667.1"/>
    </source>
</evidence>
<evidence type="ECO:0000256" key="2">
    <source>
        <dbReference type="ARBA" id="ARBA00011738"/>
    </source>
</evidence>
<keyword evidence="4 7" id="KW-0328">Glycosyltransferase</keyword>
<keyword evidence="10" id="KW-1185">Reference proteome</keyword>
<keyword evidence="5 7" id="KW-0808">Transferase</keyword>
<dbReference type="InterPro" id="IPR013102">
    <property type="entry name" value="PYNP_C"/>
</dbReference>
<evidence type="ECO:0000256" key="3">
    <source>
        <dbReference type="ARBA" id="ARBA00011892"/>
    </source>
</evidence>
<dbReference type="EMBL" id="BMLY01000002">
    <property type="protein sequence ID" value="GGP25667.1"/>
    <property type="molecule type" value="Genomic_DNA"/>
</dbReference>
<evidence type="ECO:0000313" key="10">
    <source>
        <dbReference type="Proteomes" id="UP000621859"/>
    </source>
</evidence>
<dbReference type="InterPro" id="IPR017872">
    <property type="entry name" value="Pyrmidine_PPase_CS"/>
</dbReference>
<dbReference type="RefSeq" id="WP_188691216.1">
    <property type="nucleotide sequence ID" value="NZ_BMLY01000002.1"/>
</dbReference>
<dbReference type="HAMAP" id="MF_01628">
    <property type="entry name" value="Thymid_phosp"/>
    <property type="match status" value="1"/>
</dbReference>
<dbReference type="EC" id="2.4.2.4" evidence="3 7"/>
<dbReference type="NCBIfam" id="TIGR02644">
    <property type="entry name" value="Y_phosphoryl"/>
    <property type="match status" value="1"/>
</dbReference>
<dbReference type="Pfam" id="PF07831">
    <property type="entry name" value="PYNP_C"/>
    <property type="match status" value="1"/>
</dbReference>
<feature type="domain" description="Pyrimidine nucleoside phosphorylase C-terminal" evidence="8">
    <location>
        <begin position="350"/>
        <end position="424"/>
    </location>
</feature>
<dbReference type="Gene3D" id="1.20.970.10">
    <property type="entry name" value="Transferase, Pyrimidine Nucleoside Phosphorylase, Chain C"/>
    <property type="match status" value="1"/>
</dbReference>
<comment type="caution">
    <text evidence="9">The sequence shown here is derived from an EMBL/GenBank/DDBJ whole genome shotgun (WGS) entry which is preliminary data.</text>
</comment>
<dbReference type="InterPro" id="IPR018090">
    <property type="entry name" value="Pyrmidine_PPas_bac/euk"/>
</dbReference>
<evidence type="ECO:0000256" key="4">
    <source>
        <dbReference type="ARBA" id="ARBA00022676"/>
    </source>
</evidence>
<dbReference type="SUPFAM" id="SSF47648">
    <property type="entry name" value="Nucleoside phosphorylase/phosphoribosyltransferase N-terminal domain"/>
    <property type="match status" value="1"/>
</dbReference>